<organism evidence="1 2">
    <name type="scientific">Hyalomma asiaticum</name>
    <name type="common">Tick</name>
    <dbReference type="NCBI Taxonomy" id="266040"/>
    <lineage>
        <taxon>Eukaryota</taxon>
        <taxon>Metazoa</taxon>
        <taxon>Ecdysozoa</taxon>
        <taxon>Arthropoda</taxon>
        <taxon>Chelicerata</taxon>
        <taxon>Arachnida</taxon>
        <taxon>Acari</taxon>
        <taxon>Parasitiformes</taxon>
        <taxon>Ixodida</taxon>
        <taxon>Ixodoidea</taxon>
        <taxon>Ixodidae</taxon>
        <taxon>Hyalomminae</taxon>
        <taxon>Hyalomma</taxon>
    </lineage>
</organism>
<reference evidence="1" key="1">
    <citation type="submission" date="2020-05" db="EMBL/GenBank/DDBJ databases">
        <title>Large-scale comparative analyses of tick genomes elucidate their genetic diversity and vector capacities.</title>
        <authorList>
            <person name="Jia N."/>
            <person name="Wang J."/>
            <person name="Shi W."/>
            <person name="Du L."/>
            <person name="Sun Y."/>
            <person name="Zhan W."/>
            <person name="Jiang J."/>
            <person name="Wang Q."/>
            <person name="Zhang B."/>
            <person name="Ji P."/>
            <person name="Sakyi L.B."/>
            <person name="Cui X."/>
            <person name="Yuan T."/>
            <person name="Jiang B."/>
            <person name="Yang W."/>
            <person name="Lam T.T.-Y."/>
            <person name="Chang Q."/>
            <person name="Ding S."/>
            <person name="Wang X."/>
            <person name="Zhu J."/>
            <person name="Ruan X."/>
            <person name="Zhao L."/>
            <person name="Wei J."/>
            <person name="Que T."/>
            <person name="Du C."/>
            <person name="Cheng J."/>
            <person name="Dai P."/>
            <person name="Han X."/>
            <person name="Huang E."/>
            <person name="Gao Y."/>
            <person name="Liu J."/>
            <person name="Shao H."/>
            <person name="Ye R."/>
            <person name="Li L."/>
            <person name="Wei W."/>
            <person name="Wang X."/>
            <person name="Wang C."/>
            <person name="Yang T."/>
            <person name="Huo Q."/>
            <person name="Li W."/>
            <person name="Guo W."/>
            <person name="Chen H."/>
            <person name="Zhou L."/>
            <person name="Ni X."/>
            <person name="Tian J."/>
            <person name="Zhou Y."/>
            <person name="Sheng Y."/>
            <person name="Liu T."/>
            <person name="Pan Y."/>
            <person name="Xia L."/>
            <person name="Li J."/>
            <person name="Zhao F."/>
            <person name="Cao W."/>
        </authorList>
    </citation>
    <scope>NUCLEOTIDE SEQUENCE</scope>
    <source>
        <strain evidence="1">Hyas-2018</strain>
    </source>
</reference>
<protein>
    <submittedName>
        <fullName evidence="1">Uncharacterized protein</fullName>
    </submittedName>
</protein>
<accession>A0ACB7S9Q5</accession>
<name>A0ACB7S9Q5_HYAAI</name>
<evidence type="ECO:0000313" key="1">
    <source>
        <dbReference type="EMBL" id="KAH6931696.1"/>
    </source>
</evidence>
<comment type="caution">
    <text evidence="1">The sequence shown here is derived from an EMBL/GenBank/DDBJ whole genome shotgun (WGS) entry which is preliminary data.</text>
</comment>
<proteinExistence type="predicted"/>
<dbReference type="Proteomes" id="UP000821845">
    <property type="component" value="Chromosome 5"/>
</dbReference>
<gene>
    <name evidence="1" type="ORF">HPB50_027242</name>
</gene>
<keyword evidence="2" id="KW-1185">Reference proteome</keyword>
<dbReference type="EMBL" id="CM023485">
    <property type="protein sequence ID" value="KAH6931696.1"/>
    <property type="molecule type" value="Genomic_DNA"/>
</dbReference>
<evidence type="ECO:0000313" key="2">
    <source>
        <dbReference type="Proteomes" id="UP000821845"/>
    </source>
</evidence>
<sequence length="242" mass="24714">MSTATAASEDVVVVTDAVLASPLQVAENETKGDGLVNDATPCASASPPAQQALVSDNADLSPVNATSVSPDARSTNVPSSQTAAVAPAAGVVPTATVSQDDHEDASSAPSPNSQDDTAATSHAVAPATSTPRRVLRKTTAQRALTSAREDSPAGITDRVGFEDVDPSLPAAQPLPSSDTSSEDNFSLGLSSVSESDIEMRILREVKRGHTSSACSDEASDGRAETQRPKKPRPSSGRSKRAP</sequence>